<comment type="cofactor">
    <cofactor evidence="5">
        <name>Zn(2+)</name>
        <dbReference type="ChEBI" id="CHEBI:29105"/>
    </cofactor>
</comment>
<evidence type="ECO:0000256" key="1">
    <source>
        <dbReference type="ARBA" id="ARBA00022603"/>
    </source>
</evidence>
<gene>
    <name evidence="7" type="ORF">VTL71DRAFT_12095</name>
</gene>
<evidence type="ECO:0000256" key="4">
    <source>
        <dbReference type="ARBA" id="ARBA00022833"/>
    </source>
</evidence>
<comment type="caution">
    <text evidence="7">The sequence shown here is derived from an EMBL/GenBank/DDBJ whole genome shotgun (WGS) entry which is preliminary data.</text>
</comment>
<feature type="binding site" evidence="5">
    <location>
        <position position="359"/>
    </location>
    <ligand>
        <name>Zn(2+)</name>
        <dbReference type="ChEBI" id="CHEBI:29105"/>
    </ligand>
</feature>
<evidence type="ECO:0000256" key="5">
    <source>
        <dbReference type="PROSITE-ProRule" id="PRU00333"/>
    </source>
</evidence>
<keyword evidence="8" id="KW-1185">Reference proteome</keyword>
<protein>
    <recommendedName>
        <fullName evidence="6">Hcy-binding domain-containing protein</fullName>
    </recommendedName>
</protein>
<keyword evidence="4 5" id="KW-0862">Zinc</keyword>
<dbReference type="InterPro" id="IPR051486">
    <property type="entry name" value="Hcy_S-methyltransferase"/>
</dbReference>
<dbReference type="PANTHER" id="PTHR46015:SF1">
    <property type="entry name" value="HOMOCYSTEINE S-METHYLTRANSFERASE-LIKE ISOFORM 1"/>
    <property type="match status" value="1"/>
</dbReference>
<dbReference type="SUPFAM" id="SSF82282">
    <property type="entry name" value="Homocysteine S-methyltransferase"/>
    <property type="match status" value="1"/>
</dbReference>
<evidence type="ECO:0000259" key="6">
    <source>
        <dbReference type="PROSITE" id="PS50970"/>
    </source>
</evidence>
<accession>A0ABR4CT51</accession>
<dbReference type="EMBL" id="JAZHXI010000004">
    <property type="protein sequence ID" value="KAL2072752.1"/>
    <property type="molecule type" value="Genomic_DNA"/>
</dbReference>
<keyword evidence="2 5" id="KW-0808">Transferase</keyword>
<sequence length="377" mass="41111">MAPPTSIHLLDGGLGTTLGDQYACKFTTETPLWSSHLLISDPGTLSKVQTAFADAGSDVILTATYQASYEGFERTKLGSDGEGERGIGEREAGAFMRGAVRIARGAFGHGKAEEGERIRAKVALSLGAFGATMIPSQEYTGKYDEERLSVSGLREWHLKRLRAFTPDAVAGLGNGRGSNSLEGEERRKCWADVDLVAFETLPLKEEITAVRSAMGELEAKGVERREFWIGCVFPGEGMYLPDRSSIEDIVKLMLDKREGLSVPMGVGINCTKVGKLEALVLEFEKEVGALILKGEADWPALVVYPDGTDGEVYDTTKKEWVKSEAGHHSEMSWDETVFGIVERARNRGLWKSIIVGGCCKTTPDDISNLRKRIDNAV</sequence>
<name>A0ABR4CT51_9HELO</name>
<evidence type="ECO:0000313" key="7">
    <source>
        <dbReference type="EMBL" id="KAL2072752.1"/>
    </source>
</evidence>
<feature type="binding site" evidence="5">
    <location>
        <position position="270"/>
    </location>
    <ligand>
        <name>Zn(2+)</name>
        <dbReference type="ChEBI" id="CHEBI:29105"/>
    </ligand>
</feature>
<proteinExistence type="predicted"/>
<reference evidence="7 8" key="1">
    <citation type="journal article" date="2024" name="Commun. Biol.">
        <title>Comparative genomic analysis of thermophilic fungi reveals convergent evolutionary adaptations and gene losses.</title>
        <authorList>
            <person name="Steindorff A.S."/>
            <person name="Aguilar-Pontes M.V."/>
            <person name="Robinson A.J."/>
            <person name="Andreopoulos B."/>
            <person name="LaButti K."/>
            <person name="Kuo A."/>
            <person name="Mondo S."/>
            <person name="Riley R."/>
            <person name="Otillar R."/>
            <person name="Haridas S."/>
            <person name="Lipzen A."/>
            <person name="Grimwood J."/>
            <person name="Schmutz J."/>
            <person name="Clum A."/>
            <person name="Reid I.D."/>
            <person name="Moisan M.C."/>
            <person name="Butler G."/>
            <person name="Nguyen T.T.M."/>
            <person name="Dewar K."/>
            <person name="Conant G."/>
            <person name="Drula E."/>
            <person name="Henrissat B."/>
            <person name="Hansel C."/>
            <person name="Singer S."/>
            <person name="Hutchinson M.I."/>
            <person name="de Vries R.P."/>
            <person name="Natvig D.O."/>
            <person name="Powell A.J."/>
            <person name="Tsang A."/>
            <person name="Grigoriev I.V."/>
        </authorList>
    </citation>
    <scope>NUCLEOTIDE SEQUENCE [LARGE SCALE GENOMIC DNA]</scope>
    <source>
        <strain evidence="7 8">CBS 494.80</strain>
    </source>
</reference>
<dbReference type="InterPro" id="IPR036589">
    <property type="entry name" value="HCY_dom_sf"/>
</dbReference>
<keyword evidence="1 5" id="KW-0489">Methyltransferase</keyword>
<organism evidence="7 8">
    <name type="scientific">Oculimacula yallundae</name>
    <dbReference type="NCBI Taxonomy" id="86028"/>
    <lineage>
        <taxon>Eukaryota</taxon>
        <taxon>Fungi</taxon>
        <taxon>Dikarya</taxon>
        <taxon>Ascomycota</taxon>
        <taxon>Pezizomycotina</taxon>
        <taxon>Leotiomycetes</taxon>
        <taxon>Helotiales</taxon>
        <taxon>Ploettnerulaceae</taxon>
        <taxon>Oculimacula</taxon>
    </lineage>
</organism>
<dbReference type="PANTHER" id="PTHR46015">
    <property type="entry name" value="ZGC:172121"/>
    <property type="match status" value="1"/>
</dbReference>
<dbReference type="Gene3D" id="3.20.20.330">
    <property type="entry name" value="Homocysteine-binding-like domain"/>
    <property type="match status" value="1"/>
</dbReference>
<dbReference type="InterPro" id="IPR003726">
    <property type="entry name" value="HCY_dom"/>
</dbReference>
<dbReference type="Pfam" id="PF02574">
    <property type="entry name" value="S-methyl_trans"/>
    <property type="match status" value="1"/>
</dbReference>
<evidence type="ECO:0000256" key="2">
    <source>
        <dbReference type="ARBA" id="ARBA00022679"/>
    </source>
</evidence>
<feature type="binding site" evidence="5">
    <location>
        <position position="358"/>
    </location>
    <ligand>
        <name>Zn(2+)</name>
        <dbReference type="ChEBI" id="CHEBI:29105"/>
    </ligand>
</feature>
<evidence type="ECO:0000256" key="3">
    <source>
        <dbReference type="ARBA" id="ARBA00022723"/>
    </source>
</evidence>
<keyword evidence="3 5" id="KW-0479">Metal-binding</keyword>
<dbReference type="PROSITE" id="PS50970">
    <property type="entry name" value="HCY"/>
    <property type="match status" value="1"/>
</dbReference>
<feature type="domain" description="Hcy-binding" evidence="6">
    <location>
        <begin position="1"/>
        <end position="373"/>
    </location>
</feature>
<evidence type="ECO:0000313" key="8">
    <source>
        <dbReference type="Proteomes" id="UP001595075"/>
    </source>
</evidence>
<dbReference type="Proteomes" id="UP001595075">
    <property type="component" value="Unassembled WGS sequence"/>
</dbReference>